<protein>
    <submittedName>
        <fullName evidence="1">Nucleotidyltransferase family protein</fullName>
    </submittedName>
</protein>
<keyword evidence="2" id="KW-1185">Reference proteome</keyword>
<dbReference type="Proteomes" id="UP001064027">
    <property type="component" value="Chromosome"/>
</dbReference>
<accession>A0ACD4C2V0</accession>
<reference evidence="1" key="1">
    <citation type="submission" date="2022-09" db="EMBL/GenBank/DDBJ databases">
        <title>Complete genome sequence of Rossellomorea vietnamensis strain RL-WG62, a newly isolated PGPR with the potential for plant salinity stress alleviation.</title>
        <authorList>
            <person name="Ren L."/>
            <person name="Wang G."/>
            <person name="Hu H."/>
        </authorList>
    </citation>
    <scope>NUCLEOTIDE SEQUENCE</scope>
    <source>
        <strain evidence="1">RL-WG62</strain>
    </source>
</reference>
<name>A0ACD4C2V0_9BACI</name>
<evidence type="ECO:0000313" key="2">
    <source>
        <dbReference type="Proteomes" id="UP001064027"/>
    </source>
</evidence>
<evidence type="ECO:0000313" key="1">
    <source>
        <dbReference type="EMBL" id="UXH42737.1"/>
    </source>
</evidence>
<dbReference type="EMBL" id="CP104558">
    <property type="protein sequence ID" value="UXH42737.1"/>
    <property type="molecule type" value="Genomic_DNA"/>
</dbReference>
<gene>
    <name evidence="1" type="ORF">N5C46_13470</name>
</gene>
<organism evidence="1 2">
    <name type="scientific">Rossellomorea vietnamensis</name>
    <dbReference type="NCBI Taxonomy" id="218284"/>
    <lineage>
        <taxon>Bacteria</taxon>
        <taxon>Bacillati</taxon>
        <taxon>Bacillota</taxon>
        <taxon>Bacilli</taxon>
        <taxon>Bacillales</taxon>
        <taxon>Bacillaceae</taxon>
        <taxon>Rossellomorea</taxon>
    </lineage>
</organism>
<sequence>MMIKTLIHSLYDKKASRPHKASYYHQAIDEIESHSISPQIYHLLKEKGSLEKTPLFFQVRLKQKYDEVLFKNILIKSETDKILNFLEKAKIEAIPLKGVYFAQEYFGHLAARGTSDIDILIKKETMEETVQLVKSLGFEQEEEWIPDHFHCSFSKRIPGSPVPLVVEIHWCIVKEKTSHLKMAPFWKDATSLGDHSYIKRLSDQHTFYFICLHGWRHNLDSPRYYLDIIQLIYGMNDRIDLHQLFQQARKDGTLKRMVRTLSIVYGEYPMLENMLKLPVKRQIMGRKRGLFRYWDFIDFQFLSYDTFQHSVRELCNWLFPRKKDIFTELNKKYQESSYINSIILLYKARLGKGLKATYLLVRGANQP</sequence>
<proteinExistence type="predicted"/>